<evidence type="ECO:0000313" key="4">
    <source>
        <dbReference type="Proteomes" id="UP001238179"/>
    </source>
</evidence>
<evidence type="ECO:0000256" key="1">
    <source>
        <dbReference type="HAMAP-Rule" id="MF_01358"/>
    </source>
</evidence>
<dbReference type="EMBL" id="AP027080">
    <property type="protein sequence ID" value="BDU74737.1"/>
    <property type="molecule type" value="Genomic_DNA"/>
</dbReference>
<comment type="function">
    <text evidence="1">NDH-1 shuttles electrons from NADH, via FMN and iron-sulfur (Fe-S) centers, to quinones in the respiratory chain. The immediate electron acceptor for the enzyme in this species is believed to be ubiquinone. Couples the redox reaction to proton translocation (for every two electrons transferred, four hydrogen ions are translocated across the cytoplasmic membrane), and thus conserves the redox energy in a proton gradient.</text>
</comment>
<gene>
    <name evidence="3" type="primary">nuoD2</name>
    <name evidence="1" type="synonym">nuoD</name>
    <name evidence="3" type="ORF">METEAL_39110</name>
</gene>
<dbReference type="SUPFAM" id="SSF56762">
    <property type="entry name" value="HydB/Nqo4-like"/>
    <property type="match status" value="1"/>
</dbReference>
<evidence type="ECO:0000313" key="3">
    <source>
        <dbReference type="EMBL" id="BDU74737.1"/>
    </source>
</evidence>
<dbReference type="HAMAP" id="MF_01358">
    <property type="entry name" value="NDH1_NuoD"/>
    <property type="match status" value="1"/>
</dbReference>
<dbReference type="EC" id="7.1.1.-" evidence="1"/>
<keyword evidence="1" id="KW-0472">Membrane</keyword>
<dbReference type="AlphaFoldDB" id="A0AA48KBW3"/>
<keyword evidence="1" id="KW-0813">Transport</keyword>
<dbReference type="Proteomes" id="UP001238179">
    <property type="component" value="Chromosome"/>
</dbReference>
<organism evidence="3 4">
    <name type="scientific">Mesoterricola silvestris</name>
    <dbReference type="NCBI Taxonomy" id="2927979"/>
    <lineage>
        <taxon>Bacteria</taxon>
        <taxon>Pseudomonadati</taxon>
        <taxon>Acidobacteriota</taxon>
        <taxon>Holophagae</taxon>
        <taxon>Holophagales</taxon>
        <taxon>Holophagaceae</taxon>
        <taxon>Mesoterricola</taxon>
    </lineage>
</organism>
<dbReference type="GO" id="GO:0048038">
    <property type="term" value="F:quinone binding"/>
    <property type="evidence" value="ECO:0007669"/>
    <property type="project" value="UniProtKB-KW"/>
</dbReference>
<keyword evidence="1" id="KW-0830">Ubiquinone</keyword>
<dbReference type="RefSeq" id="WP_316413410.1">
    <property type="nucleotide sequence ID" value="NZ_AP027080.1"/>
</dbReference>
<reference evidence="4" key="1">
    <citation type="journal article" date="2023" name="Int. J. Syst. Evol. Microbiol.">
        <title>Mesoterricola silvestris gen. nov., sp. nov., Mesoterricola sediminis sp. nov., Geothrix oryzae sp. nov., Geothrix edaphica sp. nov., Geothrix rubra sp. nov., and Geothrix limicola sp. nov., six novel members of Acidobacteriota isolated from soils.</title>
        <authorList>
            <person name="Itoh H."/>
            <person name="Sugisawa Y."/>
            <person name="Mise K."/>
            <person name="Xu Z."/>
            <person name="Kuniyasu M."/>
            <person name="Ushijima N."/>
            <person name="Kawano K."/>
            <person name="Kobayashi E."/>
            <person name="Shiratori Y."/>
            <person name="Masuda Y."/>
            <person name="Senoo K."/>
        </authorList>
    </citation>
    <scope>NUCLEOTIDE SEQUENCE [LARGE SCALE GENOMIC DNA]</scope>
    <source>
        <strain evidence="4">W79</strain>
    </source>
</reference>
<dbReference type="KEGG" id="msil:METEAL_39110"/>
<sequence length="403" mass="45267">MAELNVEHARTSDSDRMIVNMGPSHPVTHGTLHIVLELEGEVIVKATPQIGYLHRGVEKLGENLTYQQFIPLTDRLNYCSSLMNNVGYTLAVEKLLGIQDPPRSRVLRVLCSELARIGDHLVCIGINAVDIGAFTAFLYLFKERETIYDLFEMMAGQRLHSSFTRIGGLFRDIPPEFEPLCEQFLDSCPRAVDEMERLLTHNPIWADRTKGVGAITPENAISWGYTGPCLRAAGVAQDLRVGQPYLDYETYDFDVPVGTTGDVYDRYLVRTEEMRQSFRIIRQCLDKLKEIGPGPVIIDDYKIALPPKEKVYTRMESLIHHFKLIMHGIDMPVGEVYSATEAANGELGFYLVSDGTKAPYRIHVRPPCFPIFSSFDEQVKGRLIADAVSILGAMNIIAGELDR</sequence>
<dbReference type="InterPro" id="IPR001135">
    <property type="entry name" value="NADH_Q_OxRdtase_suD"/>
</dbReference>
<evidence type="ECO:0000259" key="2">
    <source>
        <dbReference type="Pfam" id="PF00346"/>
    </source>
</evidence>
<comment type="subcellular location">
    <subcellularLocation>
        <location evidence="1">Cell membrane</location>
        <topology evidence="1">Peripheral membrane protein</topology>
        <orientation evidence="1">Cytoplasmic side</orientation>
    </subcellularLocation>
</comment>
<keyword evidence="1" id="KW-0520">NAD</keyword>
<comment type="subunit">
    <text evidence="1">NDH-1 is composed of 14 different subunits. Subunits NuoB, C, D, E, F, and G constitute the peripheral sector of the complex.</text>
</comment>
<proteinExistence type="inferred from homology"/>
<keyword evidence="4" id="KW-1185">Reference proteome</keyword>
<comment type="similarity">
    <text evidence="1">Belongs to the complex I 49 kDa subunit family.</text>
</comment>
<dbReference type="NCBIfam" id="TIGR01962">
    <property type="entry name" value="NuoD"/>
    <property type="match status" value="1"/>
</dbReference>
<dbReference type="NCBIfam" id="NF004739">
    <property type="entry name" value="PRK06075.1"/>
    <property type="match status" value="1"/>
</dbReference>
<dbReference type="GO" id="GO:0005886">
    <property type="term" value="C:plasma membrane"/>
    <property type="evidence" value="ECO:0007669"/>
    <property type="project" value="UniProtKB-SubCell"/>
</dbReference>
<protein>
    <recommendedName>
        <fullName evidence="1">NADH-quinone oxidoreductase subunit D</fullName>
        <ecNumber evidence="1">7.1.1.-</ecNumber>
    </recommendedName>
    <alternativeName>
        <fullName evidence="1">NADH dehydrogenase I subunit D</fullName>
    </alternativeName>
    <alternativeName>
        <fullName evidence="1">NDH-1 subunit D</fullName>
    </alternativeName>
</protein>
<dbReference type="Gene3D" id="1.10.645.10">
    <property type="entry name" value="Cytochrome-c3 Hydrogenase, chain B"/>
    <property type="match status" value="1"/>
</dbReference>
<dbReference type="PANTHER" id="PTHR11993">
    <property type="entry name" value="NADH-UBIQUINONE OXIDOREDUCTASE 49 KDA SUBUNIT"/>
    <property type="match status" value="1"/>
</dbReference>
<feature type="domain" description="NADH-quinone oxidoreductase subunit D" evidence="2">
    <location>
        <begin position="130"/>
        <end position="403"/>
    </location>
</feature>
<dbReference type="PANTHER" id="PTHR11993:SF10">
    <property type="entry name" value="NADH DEHYDROGENASE [UBIQUINONE] IRON-SULFUR PROTEIN 2, MITOCHONDRIAL"/>
    <property type="match status" value="1"/>
</dbReference>
<dbReference type="InterPro" id="IPR029014">
    <property type="entry name" value="NiFe-Hase_large"/>
</dbReference>
<keyword evidence="1" id="KW-1003">Cell membrane</keyword>
<comment type="catalytic activity">
    <reaction evidence="1">
        <text>a quinone + NADH + 5 H(+)(in) = a quinol + NAD(+) + 4 H(+)(out)</text>
        <dbReference type="Rhea" id="RHEA:57888"/>
        <dbReference type="ChEBI" id="CHEBI:15378"/>
        <dbReference type="ChEBI" id="CHEBI:24646"/>
        <dbReference type="ChEBI" id="CHEBI:57540"/>
        <dbReference type="ChEBI" id="CHEBI:57945"/>
        <dbReference type="ChEBI" id="CHEBI:132124"/>
    </reaction>
</comment>
<dbReference type="InterPro" id="IPR022885">
    <property type="entry name" value="NDH1_su_D/H"/>
</dbReference>
<dbReference type="GO" id="GO:0050136">
    <property type="term" value="F:NADH dehydrogenase (quinone) (non-electrogenic) activity"/>
    <property type="evidence" value="ECO:0007669"/>
    <property type="project" value="UniProtKB-UniRule"/>
</dbReference>
<keyword evidence="1" id="KW-0874">Quinone</keyword>
<accession>A0AA48KBW3</accession>
<dbReference type="Pfam" id="PF00346">
    <property type="entry name" value="Complex1_49kDa"/>
    <property type="match status" value="1"/>
</dbReference>
<keyword evidence="1" id="KW-1278">Translocase</keyword>
<name>A0AA48KBW3_9BACT</name>
<dbReference type="GO" id="GO:0051287">
    <property type="term" value="F:NAD binding"/>
    <property type="evidence" value="ECO:0007669"/>
    <property type="project" value="InterPro"/>
</dbReference>